<proteinExistence type="predicted"/>
<comment type="caution">
    <text evidence="1">The sequence shown here is derived from an EMBL/GenBank/DDBJ whole genome shotgun (WGS) entry which is preliminary data.</text>
</comment>
<dbReference type="AlphaFoldDB" id="A0A396GEG9"/>
<protein>
    <submittedName>
        <fullName evidence="1">Uncharacterized protein</fullName>
    </submittedName>
</protein>
<gene>
    <name evidence="1" type="ORF">MtrunA17_Chr8g0338381</name>
</gene>
<dbReference type="Gramene" id="rna44905">
    <property type="protein sequence ID" value="RHN38928.1"/>
    <property type="gene ID" value="gene44905"/>
</dbReference>
<name>A0A396GEG9_MEDTR</name>
<reference evidence="1" key="1">
    <citation type="journal article" date="2018" name="Nat. Plants">
        <title>Whole-genome landscape of Medicago truncatula symbiotic genes.</title>
        <authorList>
            <person name="Pecrix Y."/>
            <person name="Gamas P."/>
            <person name="Carrere S."/>
        </authorList>
    </citation>
    <scope>NUCLEOTIDE SEQUENCE</scope>
    <source>
        <tissue evidence="1">Leaves</tissue>
    </source>
</reference>
<evidence type="ECO:0000313" key="1">
    <source>
        <dbReference type="EMBL" id="RHN38928.1"/>
    </source>
</evidence>
<sequence>MTLPLWYNSNNVRKLRIVKPINHGTKILSLRRPNNNHDWFWQPLKENGLYDLVYLDYVTIPSRDQHHLIYLLLSYQPSQILFFSDPHKYLVIFISVHI</sequence>
<organism evidence="1">
    <name type="scientific">Medicago truncatula</name>
    <name type="common">Barrel medic</name>
    <name type="synonym">Medicago tribuloides</name>
    <dbReference type="NCBI Taxonomy" id="3880"/>
    <lineage>
        <taxon>Eukaryota</taxon>
        <taxon>Viridiplantae</taxon>
        <taxon>Streptophyta</taxon>
        <taxon>Embryophyta</taxon>
        <taxon>Tracheophyta</taxon>
        <taxon>Spermatophyta</taxon>
        <taxon>Magnoliopsida</taxon>
        <taxon>eudicotyledons</taxon>
        <taxon>Gunneridae</taxon>
        <taxon>Pentapetalae</taxon>
        <taxon>rosids</taxon>
        <taxon>fabids</taxon>
        <taxon>Fabales</taxon>
        <taxon>Fabaceae</taxon>
        <taxon>Papilionoideae</taxon>
        <taxon>50 kb inversion clade</taxon>
        <taxon>NPAAA clade</taxon>
        <taxon>Hologalegina</taxon>
        <taxon>IRL clade</taxon>
        <taxon>Trifolieae</taxon>
        <taxon>Medicago</taxon>
    </lineage>
</organism>
<accession>A0A396GEG9</accession>
<dbReference type="Proteomes" id="UP000265566">
    <property type="component" value="Chromosome 8"/>
</dbReference>
<dbReference type="EMBL" id="PSQE01000008">
    <property type="protein sequence ID" value="RHN38928.1"/>
    <property type="molecule type" value="Genomic_DNA"/>
</dbReference>